<feature type="non-terminal residue" evidence="2">
    <location>
        <position position="1"/>
    </location>
</feature>
<feature type="transmembrane region" description="Helical" evidence="1">
    <location>
        <begin position="175"/>
        <end position="196"/>
    </location>
</feature>
<protein>
    <recommendedName>
        <fullName evidence="4">TRAF-type domain-containing protein</fullName>
    </recommendedName>
</protein>
<accession>A0A6A4LE04</accession>
<dbReference type="PANTHER" id="PTHR16295">
    <property type="entry name" value="TRAF-TYPE ZINC FINGER PROTEIN-RELATED"/>
    <property type="match status" value="1"/>
</dbReference>
<evidence type="ECO:0000313" key="2">
    <source>
        <dbReference type="EMBL" id="KAE9458856.1"/>
    </source>
</evidence>
<sequence length="208" mass="23920">MEREILPVPKREICTECILKCQYCEISVPAMDIVDHLLFVISGSMWEPSEYCLICRKFFKVREAHGHIEGDFLDYEAETRFAVQYETTKCQTLAGRKCKGCTQRIVTCQYCEFPVPAIDLSEHQEVCRNRMEYCLLCSRNVGVRESHSHESIYDDGVLDDIAETRAKRRPRLFSWGRFLITIVITCNGILLGSLLLHDEEQSTAVVAV</sequence>
<dbReference type="Gene3D" id="3.30.40.10">
    <property type="entry name" value="Zinc/RING finger domain, C3HC4 (zinc finger)"/>
    <property type="match status" value="1"/>
</dbReference>
<name>A0A6A4LE04_9ERIC</name>
<gene>
    <name evidence="2" type="ORF">C3L33_09264</name>
</gene>
<organism evidence="2 3">
    <name type="scientific">Rhododendron williamsianum</name>
    <dbReference type="NCBI Taxonomy" id="262921"/>
    <lineage>
        <taxon>Eukaryota</taxon>
        <taxon>Viridiplantae</taxon>
        <taxon>Streptophyta</taxon>
        <taxon>Embryophyta</taxon>
        <taxon>Tracheophyta</taxon>
        <taxon>Spermatophyta</taxon>
        <taxon>Magnoliopsida</taxon>
        <taxon>eudicotyledons</taxon>
        <taxon>Gunneridae</taxon>
        <taxon>Pentapetalae</taxon>
        <taxon>asterids</taxon>
        <taxon>Ericales</taxon>
        <taxon>Ericaceae</taxon>
        <taxon>Ericoideae</taxon>
        <taxon>Rhodoreae</taxon>
        <taxon>Rhododendron</taxon>
    </lineage>
</organism>
<reference evidence="2 3" key="1">
    <citation type="journal article" date="2019" name="Genome Biol. Evol.">
        <title>The Rhododendron genome and chromosomal organization provide insight into shared whole-genome duplications across the heath family (Ericaceae).</title>
        <authorList>
            <person name="Soza V.L."/>
            <person name="Lindsley D."/>
            <person name="Waalkes A."/>
            <person name="Ramage E."/>
            <person name="Patwardhan R.P."/>
            <person name="Burton J.N."/>
            <person name="Adey A."/>
            <person name="Kumar A."/>
            <person name="Qiu R."/>
            <person name="Shendure J."/>
            <person name="Hall B."/>
        </authorList>
    </citation>
    <scope>NUCLEOTIDE SEQUENCE [LARGE SCALE GENOMIC DNA]</scope>
    <source>
        <strain evidence="2">RSF 1966-606</strain>
    </source>
</reference>
<keyword evidence="1" id="KW-0472">Membrane</keyword>
<dbReference type="Proteomes" id="UP000428333">
    <property type="component" value="Linkage Group LG05"/>
</dbReference>
<evidence type="ECO:0008006" key="4">
    <source>
        <dbReference type="Google" id="ProtNLM"/>
    </source>
</evidence>
<comment type="caution">
    <text evidence="2">The sequence shown here is derived from an EMBL/GenBank/DDBJ whole genome shotgun (WGS) entry which is preliminary data.</text>
</comment>
<proteinExistence type="predicted"/>
<dbReference type="EMBL" id="QEFC01001233">
    <property type="protein sequence ID" value="KAE9458856.1"/>
    <property type="molecule type" value="Genomic_DNA"/>
</dbReference>
<keyword evidence="1" id="KW-0812">Transmembrane</keyword>
<keyword evidence="1" id="KW-1133">Transmembrane helix</keyword>
<dbReference type="OrthoDB" id="193703at2759"/>
<evidence type="ECO:0000256" key="1">
    <source>
        <dbReference type="SAM" id="Phobius"/>
    </source>
</evidence>
<dbReference type="PANTHER" id="PTHR16295:SF10">
    <property type="entry name" value="EXPRESSED PROTEIN"/>
    <property type="match status" value="1"/>
</dbReference>
<evidence type="ECO:0000313" key="3">
    <source>
        <dbReference type="Proteomes" id="UP000428333"/>
    </source>
</evidence>
<dbReference type="AlphaFoldDB" id="A0A6A4LE04"/>
<dbReference type="InterPro" id="IPR051986">
    <property type="entry name" value="Innate_Immune_Apopt_Reg"/>
</dbReference>
<dbReference type="GO" id="GO:0005739">
    <property type="term" value="C:mitochondrion"/>
    <property type="evidence" value="ECO:0007669"/>
    <property type="project" value="TreeGrafter"/>
</dbReference>
<dbReference type="InterPro" id="IPR013083">
    <property type="entry name" value="Znf_RING/FYVE/PHD"/>
</dbReference>
<keyword evidence="3" id="KW-1185">Reference proteome</keyword>